<evidence type="ECO:0000256" key="1">
    <source>
        <dbReference type="SAM" id="MobiDB-lite"/>
    </source>
</evidence>
<feature type="region of interest" description="Disordered" evidence="1">
    <location>
        <begin position="19"/>
        <end position="56"/>
    </location>
</feature>
<sequence length="56" mass="6323">MPSASYLATSPPASMFRPLIAFSTPDGENKNYSTRQLRSERRLDSKPRGYTTDIRS</sequence>
<organism evidence="2 3">
    <name type="scientific">Acetobacter musti</name>
    <dbReference type="NCBI Taxonomy" id="864732"/>
    <lineage>
        <taxon>Bacteria</taxon>
        <taxon>Pseudomonadati</taxon>
        <taxon>Pseudomonadota</taxon>
        <taxon>Alphaproteobacteria</taxon>
        <taxon>Acetobacterales</taxon>
        <taxon>Acetobacteraceae</taxon>
        <taxon>Acetobacter</taxon>
    </lineage>
</organism>
<comment type="caution">
    <text evidence="2">The sequence shown here is derived from an EMBL/GenBank/DDBJ whole genome shotgun (WGS) entry which is preliminary data.</text>
</comment>
<reference evidence="2 3" key="1">
    <citation type="journal article" date="2020" name="Int. J. Syst. Evol. Microbiol.">
        <title>Novel acetic acid bacteria from cider fermentations: Acetobacter conturbans sp. nov. and Acetobacter fallax sp. nov.</title>
        <authorList>
            <person name="Sombolestani A.S."/>
            <person name="Cleenwerck I."/>
            <person name="Cnockaert M."/>
            <person name="Borremans W."/>
            <person name="Wieme A.D."/>
            <person name="De Vuyst L."/>
            <person name="Vandamme P."/>
        </authorList>
    </citation>
    <scope>NUCLEOTIDE SEQUENCE [LARGE SCALE GENOMIC DNA]</scope>
    <source>
        <strain evidence="2 3">LMG 30640</strain>
    </source>
</reference>
<evidence type="ECO:0000313" key="3">
    <source>
        <dbReference type="Proteomes" id="UP000635278"/>
    </source>
</evidence>
<keyword evidence="3" id="KW-1185">Reference proteome</keyword>
<name>A0ABX0JL13_9PROT</name>
<dbReference type="RefSeq" id="WP_173581805.1">
    <property type="nucleotide sequence ID" value="NZ_WOTB01000002.1"/>
</dbReference>
<protein>
    <submittedName>
        <fullName evidence="2">Uncharacterized protein</fullName>
    </submittedName>
</protein>
<dbReference type="Proteomes" id="UP000635278">
    <property type="component" value="Unassembled WGS sequence"/>
</dbReference>
<accession>A0ABX0JL13</accession>
<gene>
    <name evidence="2" type="ORF">GOB93_01760</name>
</gene>
<feature type="compositionally biased region" description="Basic and acidic residues" evidence="1">
    <location>
        <begin position="37"/>
        <end position="47"/>
    </location>
</feature>
<evidence type="ECO:0000313" key="2">
    <source>
        <dbReference type="EMBL" id="NHN83365.1"/>
    </source>
</evidence>
<proteinExistence type="predicted"/>
<dbReference type="EMBL" id="WOTB01000002">
    <property type="protein sequence ID" value="NHN83365.1"/>
    <property type="molecule type" value="Genomic_DNA"/>
</dbReference>